<protein>
    <submittedName>
        <fullName evidence="1">Uncharacterized protein</fullName>
    </submittedName>
</protein>
<proteinExistence type="predicted"/>
<accession>W7BD85</accession>
<keyword evidence="2" id="KW-1185">Reference proteome</keyword>
<gene>
    <name evidence="1" type="ORF">PGRAN_07029</name>
</gene>
<comment type="caution">
    <text evidence="1">The sequence shown here is derived from an EMBL/GenBank/DDBJ whole genome shotgun (WGS) entry which is preliminary data.</text>
</comment>
<evidence type="ECO:0000313" key="1">
    <source>
        <dbReference type="EMBL" id="EUJ23842.1"/>
    </source>
</evidence>
<evidence type="ECO:0000313" key="2">
    <source>
        <dbReference type="Proteomes" id="UP000019253"/>
    </source>
</evidence>
<sequence>MVVLESEVFVWCKKIFQYVEQNRENIVRYWISTYYTQTEEYAQRKEYDGFLMTQAQEITQLFHTVNQQLQQNYVSTSVFQNVGEDRKDIGTPLLETVHCFHLVFTATLEYLFQQLQQNKFTCSNSALYQYTLLLRKLEIQAEQDLILGYMK</sequence>
<organism evidence="1 2">
    <name type="scientific">Listeria grandensis FSL F6-0971</name>
    <dbReference type="NCBI Taxonomy" id="1265819"/>
    <lineage>
        <taxon>Bacteria</taxon>
        <taxon>Bacillati</taxon>
        <taxon>Bacillota</taxon>
        <taxon>Bacilli</taxon>
        <taxon>Bacillales</taxon>
        <taxon>Listeriaceae</taxon>
        <taxon>Listeria</taxon>
    </lineage>
</organism>
<name>W7BD85_9LIST</name>
<dbReference type="Proteomes" id="UP000019253">
    <property type="component" value="Unassembled WGS sequence"/>
</dbReference>
<dbReference type="AlphaFoldDB" id="W7BD85"/>
<dbReference type="EMBL" id="AODD01000007">
    <property type="protein sequence ID" value="EUJ23842.1"/>
    <property type="molecule type" value="Genomic_DNA"/>
</dbReference>
<reference evidence="1 2" key="1">
    <citation type="journal article" date="2014" name="Int. J. Syst. Evol. Microbiol.">
        <title>Listeria floridensis sp. nov., Listeria aquatica sp. nov., Listeria cornellensis sp. nov., Listeria riparia sp. nov. and Listeria grandensis sp. nov., from agricultural and natural environments.</title>
        <authorList>
            <person name="den Bakker H.C."/>
            <person name="Warchocki S."/>
            <person name="Wright E.M."/>
            <person name="Allred A.F."/>
            <person name="Ahlstrom C."/>
            <person name="Manuel C.S."/>
            <person name="Stasiewicz M.J."/>
            <person name="Burrell A."/>
            <person name="Roof S."/>
            <person name="Strawn L."/>
            <person name="Fortes E.D."/>
            <person name="Nightingale K.K."/>
            <person name="Kephart D."/>
            <person name="Wiedmann M."/>
        </authorList>
    </citation>
    <scope>NUCLEOTIDE SEQUENCE [LARGE SCALE GENOMIC DNA]</scope>
    <source>
        <strain evidence="2">FSL F6-971</strain>
    </source>
</reference>